<dbReference type="Pfam" id="PF00300">
    <property type="entry name" value="His_Phos_1"/>
    <property type="match status" value="1"/>
</dbReference>
<keyword evidence="1 2" id="KW-0378">Hydrolase</keyword>
<gene>
    <name evidence="2" type="ORF">SHI21_03755</name>
</gene>
<dbReference type="InterPro" id="IPR029033">
    <property type="entry name" value="His_PPase_superfam"/>
</dbReference>
<protein>
    <submittedName>
        <fullName evidence="2">Histidine phosphatase family protein</fullName>
        <ecNumber evidence="2">3.1.3.-</ecNumber>
    </submittedName>
</protein>
<dbReference type="PIRSF" id="PIRSF000709">
    <property type="entry name" value="6PFK_2-Ptase"/>
    <property type="match status" value="1"/>
</dbReference>
<dbReference type="InterPro" id="IPR051695">
    <property type="entry name" value="Phosphoglycerate_Mutase"/>
</dbReference>
<accession>A0ABU5VQI3</accession>
<keyword evidence="3" id="KW-1185">Reference proteome</keyword>
<comment type="caution">
    <text evidence="2">The sequence shown here is derived from an EMBL/GenBank/DDBJ whole genome shotgun (WGS) entry which is preliminary data.</text>
</comment>
<organism evidence="2 3">
    <name type="scientific">Bacteriovorax antarcticus</name>
    <dbReference type="NCBI Taxonomy" id="3088717"/>
    <lineage>
        <taxon>Bacteria</taxon>
        <taxon>Pseudomonadati</taxon>
        <taxon>Bdellovibrionota</taxon>
        <taxon>Bacteriovoracia</taxon>
        <taxon>Bacteriovoracales</taxon>
        <taxon>Bacteriovoracaceae</taxon>
        <taxon>Bacteriovorax</taxon>
    </lineage>
</organism>
<name>A0ABU5VQI3_9BACT</name>
<sequence length="209" mass="23640">MFYIFRHGETDWNVERRCQGHTNIPLNSNGVAQALDLAARLEHVPLDIIVSSDLERALVTGKTVASSKSIPLIVDSRLRETHFGEAEGMLFNEAIDAFGPEIWEKLMNFRSEFDHIGFPGGESRKAARDRIVETLMYLIETTDHQNIGISTHGAALRNTLHTFLPEDHPTIAIPNCVLYRIIYDHEEKKFIADSNPFECLVHSKEIGKT</sequence>
<proteinExistence type="predicted"/>
<dbReference type="SMART" id="SM00855">
    <property type="entry name" value="PGAM"/>
    <property type="match status" value="1"/>
</dbReference>
<reference evidence="2 3" key="1">
    <citation type="submission" date="2023-11" db="EMBL/GenBank/DDBJ databases">
        <title>A Novel Polar Bacteriovorax (B. antarcticus) Isolated from the Biocrust in Antarctica.</title>
        <authorList>
            <person name="Mun W."/>
            <person name="Choi S.Y."/>
            <person name="Mitchell R.J."/>
        </authorList>
    </citation>
    <scope>NUCLEOTIDE SEQUENCE [LARGE SCALE GENOMIC DNA]</scope>
    <source>
        <strain evidence="2 3">PP10</strain>
    </source>
</reference>
<dbReference type="CDD" id="cd07067">
    <property type="entry name" value="HP_PGM_like"/>
    <property type="match status" value="1"/>
</dbReference>
<evidence type="ECO:0000256" key="1">
    <source>
        <dbReference type="ARBA" id="ARBA00022801"/>
    </source>
</evidence>
<dbReference type="PROSITE" id="PS00175">
    <property type="entry name" value="PG_MUTASE"/>
    <property type="match status" value="1"/>
</dbReference>
<dbReference type="PANTHER" id="PTHR46517:SF1">
    <property type="entry name" value="FRUCTOSE-2,6-BISPHOSPHATASE TIGAR"/>
    <property type="match status" value="1"/>
</dbReference>
<dbReference type="EMBL" id="JAYGJQ010000001">
    <property type="protein sequence ID" value="MEA9355297.1"/>
    <property type="molecule type" value="Genomic_DNA"/>
</dbReference>
<dbReference type="PANTHER" id="PTHR46517">
    <property type="entry name" value="FRUCTOSE-2,6-BISPHOSPHATASE TIGAR"/>
    <property type="match status" value="1"/>
</dbReference>
<dbReference type="RefSeq" id="WP_323574784.1">
    <property type="nucleotide sequence ID" value="NZ_JAYGJQ010000001.1"/>
</dbReference>
<dbReference type="Proteomes" id="UP001302274">
    <property type="component" value="Unassembled WGS sequence"/>
</dbReference>
<dbReference type="GO" id="GO:0016787">
    <property type="term" value="F:hydrolase activity"/>
    <property type="evidence" value="ECO:0007669"/>
    <property type="project" value="UniProtKB-KW"/>
</dbReference>
<dbReference type="InterPro" id="IPR013078">
    <property type="entry name" value="His_Pase_superF_clade-1"/>
</dbReference>
<dbReference type="SUPFAM" id="SSF53254">
    <property type="entry name" value="Phosphoglycerate mutase-like"/>
    <property type="match status" value="1"/>
</dbReference>
<dbReference type="InterPro" id="IPR001345">
    <property type="entry name" value="PG/BPGM_mutase_AS"/>
</dbReference>
<evidence type="ECO:0000313" key="2">
    <source>
        <dbReference type="EMBL" id="MEA9355297.1"/>
    </source>
</evidence>
<evidence type="ECO:0000313" key="3">
    <source>
        <dbReference type="Proteomes" id="UP001302274"/>
    </source>
</evidence>
<dbReference type="Gene3D" id="3.40.50.1240">
    <property type="entry name" value="Phosphoglycerate mutase-like"/>
    <property type="match status" value="1"/>
</dbReference>
<dbReference type="EC" id="3.1.3.-" evidence="2"/>